<keyword evidence="3" id="KW-1185">Reference proteome</keyword>
<feature type="compositionally biased region" description="Basic and acidic residues" evidence="1">
    <location>
        <begin position="540"/>
        <end position="578"/>
    </location>
</feature>
<accession>A0A8S9WZT9</accession>
<protein>
    <recommendedName>
        <fullName evidence="4">ATPase AAA-type core domain-containing protein</fullName>
    </recommendedName>
</protein>
<feature type="region of interest" description="Disordered" evidence="1">
    <location>
        <begin position="651"/>
        <end position="674"/>
    </location>
</feature>
<evidence type="ECO:0008006" key="4">
    <source>
        <dbReference type="Google" id="ProtNLM"/>
    </source>
</evidence>
<dbReference type="AlphaFoldDB" id="A0A8S9WZT9"/>
<proteinExistence type="predicted"/>
<dbReference type="PANTHER" id="PTHR14690">
    <property type="entry name" value="IQ MOTIF CONTAINING WITH AAA DOMAIN 1"/>
    <property type="match status" value="1"/>
</dbReference>
<organism evidence="2 3">
    <name type="scientific">Apolygus lucorum</name>
    <name type="common">Small green plant bug</name>
    <name type="synonym">Lygocoris lucorum</name>
    <dbReference type="NCBI Taxonomy" id="248454"/>
    <lineage>
        <taxon>Eukaryota</taxon>
        <taxon>Metazoa</taxon>
        <taxon>Ecdysozoa</taxon>
        <taxon>Arthropoda</taxon>
        <taxon>Hexapoda</taxon>
        <taxon>Insecta</taxon>
        <taxon>Pterygota</taxon>
        <taxon>Neoptera</taxon>
        <taxon>Paraneoptera</taxon>
        <taxon>Hemiptera</taxon>
        <taxon>Heteroptera</taxon>
        <taxon>Panheteroptera</taxon>
        <taxon>Cimicomorpha</taxon>
        <taxon>Miridae</taxon>
        <taxon>Mirini</taxon>
        <taxon>Apolygus</taxon>
    </lineage>
</organism>
<dbReference type="InterPro" id="IPR052267">
    <property type="entry name" value="N-DRC_Component"/>
</dbReference>
<dbReference type="InterPro" id="IPR027417">
    <property type="entry name" value="P-loop_NTPase"/>
</dbReference>
<comment type="caution">
    <text evidence="2">The sequence shown here is derived from an EMBL/GenBank/DDBJ whole genome shotgun (WGS) entry which is preliminary data.</text>
</comment>
<dbReference type="OrthoDB" id="6616786at2759"/>
<dbReference type="EMBL" id="WIXP02000012">
    <property type="protein sequence ID" value="KAF6201744.1"/>
    <property type="molecule type" value="Genomic_DNA"/>
</dbReference>
<gene>
    <name evidence="2" type="ORF">GE061_004139</name>
</gene>
<reference evidence="2" key="1">
    <citation type="journal article" date="2021" name="Mol. Ecol. Resour.">
        <title>Apolygus lucorum genome provides insights into omnivorousness and mesophyll feeding.</title>
        <authorList>
            <person name="Liu Y."/>
            <person name="Liu H."/>
            <person name="Wang H."/>
            <person name="Huang T."/>
            <person name="Liu B."/>
            <person name="Yang B."/>
            <person name="Yin L."/>
            <person name="Li B."/>
            <person name="Zhang Y."/>
            <person name="Zhang S."/>
            <person name="Jiang F."/>
            <person name="Zhang X."/>
            <person name="Ren Y."/>
            <person name="Wang B."/>
            <person name="Wang S."/>
            <person name="Lu Y."/>
            <person name="Wu K."/>
            <person name="Fan W."/>
            <person name="Wang G."/>
        </authorList>
    </citation>
    <scope>NUCLEOTIDE SEQUENCE</scope>
    <source>
        <strain evidence="2">12Hb</strain>
    </source>
</reference>
<dbReference type="SUPFAM" id="SSF52540">
    <property type="entry name" value="P-loop containing nucleoside triphosphate hydrolases"/>
    <property type="match status" value="1"/>
</dbReference>
<sequence length="1017" mass="119285">MSNLKFSYKLSRQLLHDLRALTDEDLAWQNMKPIASLENAYRFMCGLYIKYILLTNSFVKLINMTVTYHKRERLKPIVSNLLGRIVELKAEMVKLMKADFPYLDQLLMDMELSRRDIELEIPDYYRMERSFVVKEFFRFTEKIKDGLVLRPFPKKPVPELALDLKKYYLADIKARKLIQGEEEGRRIEHMRAEEAQRALNRARGLPERLQSPFKRPPQFTPPYTGRGEIKKVIQMMGIKREKVYEAMKTLMKQPLNERYESWKFPFARDIVRAPYFQGKKYFHGYNKLVDPFEYGKFVTAIAILQKHERARTGGIYYMIMKERHEKIFMILMNRRKGLKTVLKTKEDFVYPIVFRDHHAIRRKTILEGPFKMKQINLMLQVYGLLPVTAKNTDFCEKYQKYKSHMRKMIQHEYEEIIEAEAHGEEEFLQNTNQKEMDLIEEILEYFRAWHQESKQHVLKYGWDLMDIPNPDKKGLPPPNFVVGIPKVLTDEYIKANFDEIVNIPQRPPPLSGTAYVVSGNHITKEQYQAVKPLGLARQAMPKEAREAEDKKRKEQKEKQKEQKEKSQQKKGKEEEGYKPQKSQIPLFVMQRSHDVEMANDYEENEIHPMIAPRLFHEEDVNWRIANTVHLQLREGVDRRMIALQKEVRQKMAKKHRKAENLKKKNPPGMKKPKKEWALSDQEKWDIVFALAKDGYFRNYRNNVLSHMPGTNQFAYSNAEWIEEYLTEPEPAWGDLYQLVKLWCVLPLADMTVRQYGPVVSAVGFAGPREVINRLVCSVAHEAGAVLIHIDPQRPEGEIPVSQLAGMITKIAKSAQPTIILVDNCHLMYRKKEKGVPIEPSPYTKLVSRLKKGINRKFRILMIGATDKPELVNGGKMGKVFDKIIPFPYKDYHTSADYWGKYLFKNETLSSSFPYPALVEPTKVYKTPDLTRLFSNVTMTPERKKDLVHSHLKIAEFEEPLRAAKMLETTSDTIKMPISAYAWASSTYKTFKGRKKMLKELLDERLGKLQEAKDKKKK</sequence>
<dbReference type="PANTHER" id="PTHR14690:SF9">
    <property type="entry name" value="GH08353P"/>
    <property type="match status" value="1"/>
</dbReference>
<evidence type="ECO:0000313" key="3">
    <source>
        <dbReference type="Proteomes" id="UP000466442"/>
    </source>
</evidence>
<name>A0A8S9WZT9_APOLU</name>
<feature type="region of interest" description="Disordered" evidence="1">
    <location>
        <begin position="529"/>
        <end position="582"/>
    </location>
</feature>
<evidence type="ECO:0000313" key="2">
    <source>
        <dbReference type="EMBL" id="KAF6201744.1"/>
    </source>
</evidence>
<dbReference type="Gene3D" id="1.10.8.60">
    <property type="match status" value="1"/>
</dbReference>
<evidence type="ECO:0000256" key="1">
    <source>
        <dbReference type="SAM" id="MobiDB-lite"/>
    </source>
</evidence>
<dbReference type="Proteomes" id="UP000466442">
    <property type="component" value="Linkage Group LG12"/>
</dbReference>
<dbReference type="Gene3D" id="3.40.50.300">
    <property type="entry name" value="P-loop containing nucleotide triphosphate hydrolases"/>
    <property type="match status" value="1"/>
</dbReference>